<dbReference type="SUPFAM" id="SSF52540">
    <property type="entry name" value="P-loop containing nucleoside triphosphate hydrolases"/>
    <property type="match status" value="1"/>
</dbReference>
<dbReference type="PRINTS" id="PR00038">
    <property type="entry name" value="HTHLUXR"/>
</dbReference>
<evidence type="ECO:0000256" key="1">
    <source>
        <dbReference type="ARBA" id="ARBA00022741"/>
    </source>
</evidence>
<dbReference type="Gene3D" id="1.25.40.10">
    <property type="entry name" value="Tetratricopeptide repeat domain"/>
    <property type="match status" value="1"/>
</dbReference>
<name>A0ABS4TL62_9PSEU</name>
<dbReference type="InterPro" id="IPR036388">
    <property type="entry name" value="WH-like_DNA-bd_sf"/>
</dbReference>
<dbReference type="RefSeq" id="WP_209642390.1">
    <property type="nucleotide sequence ID" value="NZ_JAGINW010000001.1"/>
</dbReference>
<dbReference type="PANTHER" id="PTHR16305">
    <property type="entry name" value="TESTICULAR SOLUBLE ADENYLYL CYCLASE"/>
    <property type="match status" value="1"/>
</dbReference>
<dbReference type="SUPFAM" id="SSF48452">
    <property type="entry name" value="TPR-like"/>
    <property type="match status" value="1"/>
</dbReference>
<dbReference type="SUPFAM" id="SSF46894">
    <property type="entry name" value="C-terminal effector domain of the bipartite response regulators"/>
    <property type="match status" value="1"/>
</dbReference>
<dbReference type="Gene3D" id="3.40.50.300">
    <property type="entry name" value="P-loop containing nucleotide triphosphate hydrolases"/>
    <property type="match status" value="1"/>
</dbReference>
<feature type="domain" description="HTH luxR-type" evidence="3">
    <location>
        <begin position="835"/>
        <end position="900"/>
    </location>
</feature>
<keyword evidence="4" id="KW-0238">DNA-binding</keyword>
<dbReference type="InterPro" id="IPR041664">
    <property type="entry name" value="AAA_16"/>
</dbReference>
<keyword evidence="5" id="KW-1185">Reference proteome</keyword>
<dbReference type="PANTHER" id="PTHR16305:SF28">
    <property type="entry name" value="GUANYLATE CYCLASE DOMAIN-CONTAINING PROTEIN"/>
    <property type="match status" value="1"/>
</dbReference>
<accession>A0ABS4TL62</accession>
<keyword evidence="1" id="KW-0547">Nucleotide-binding</keyword>
<dbReference type="InterPro" id="IPR027417">
    <property type="entry name" value="P-loop_NTPase"/>
</dbReference>
<evidence type="ECO:0000313" key="4">
    <source>
        <dbReference type="EMBL" id="MBP2325152.1"/>
    </source>
</evidence>
<dbReference type="SMART" id="SM00421">
    <property type="entry name" value="HTH_LUXR"/>
    <property type="match status" value="1"/>
</dbReference>
<dbReference type="InterPro" id="IPR011990">
    <property type="entry name" value="TPR-like_helical_dom_sf"/>
</dbReference>
<comment type="caution">
    <text evidence="4">The sequence shown here is derived from an EMBL/GenBank/DDBJ whole genome shotgun (WGS) entry which is preliminary data.</text>
</comment>
<dbReference type="EMBL" id="JAGINW010000001">
    <property type="protein sequence ID" value="MBP2325152.1"/>
    <property type="molecule type" value="Genomic_DNA"/>
</dbReference>
<dbReference type="Gene3D" id="1.10.10.10">
    <property type="entry name" value="Winged helix-like DNA-binding domain superfamily/Winged helix DNA-binding domain"/>
    <property type="match status" value="1"/>
</dbReference>
<sequence>MDLPLVGRTRELAQLRGALVSASAGSGRLLLVSGDAGIGKTRLAMAVADMANDYDVPVARGYAVDDPGMPPLWPWRRLARDIPQLSDALSVKTGDSASARFAMFADATDALTEAAAERGLLIILEDLHWADRSSLKLLSHLAGDLARTRALILGTFRAADGSPLADRLPDLLRSSEMRSIRLTGLDTPDIAHWLRIKAPAAEQMAAEVAAKTNGNPLFVRMLIDHDLDGHPELRHLVLAQVPDNARDLLGAASVLGERIDPSLLTEVSGLDEATVADLLDQSVRAGVLRSAPAISFTHALVRDAVYEELAPSQRMALHQRAAQALERSDTSAAGRIANHWRLSGSTDWTVHCVHWARLAAAAAIKDLAYDEAVEFAELALRAPDAELTLELARAEFLAGRATESVRHCVQAARLADAENRPDLRAAAALVITGMGDPKTITAVDRLCAEALATTQPDPIRARLLAKRAMAAAETGSVTARDLSAQALKLAEDCGDPDALLDSVHARHFTLCAPQYWAERVELGRRACELAETAEQPLAALWGHLWLLDAWFQCGDLAAVDYELNQIERFATTHRHALAWWHLNRMRATRAALVGEFDRAMAFNEAAREIAQRLDTVATTGMYFAFLHQICMLRGTMEPDDGRTAIEVLGSVPEIALAQIFVPVTHVLMGDLASARATFEVFRRMPEHLAVGPRWAPLVFHIGVVAVMLDDVETADLVYRCFVDLEPDYLTDGSGAVFCAGASPRMLGELALTTGRVPEAVEHFRLAIEMNARIGALPFLALSRLGLAKALVKQGKHADLPEARKLAAEAAAEFRRLDLPGPLSTTDELMGRIRAASRSANPLSPRESEVAMMIGDAMSNRQIAERLVLSERTVESHVRSILAKLGYTTRTEIATWSVRETGG</sequence>
<dbReference type="Proteomes" id="UP001519332">
    <property type="component" value="Unassembled WGS sequence"/>
</dbReference>
<dbReference type="CDD" id="cd06170">
    <property type="entry name" value="LuxR_C_like"/>
    <property type="match status" value="1"/>
</dbReference>
<gene>
    <name evidence="4" type="ORF">JOF56_005537</name>
</gene>
<keyword evidence="2" id="KW-0067">ATP-binding</keyword>
<evidence type="ECO:0000256" key="2">
    <source>
        <dbReference type="ARBA" id="ARBA00022840"/>
    </source>
</evidence>
<dbReference type="Pfam" id="PF00196">
    <property type="entry name" value="GerE"/>
    <property type="match status" value="1"/>
</dbReference>
<dbReference type="InterPro" id="IPR016032">
    <property type="entry name" value="Sig_transdc_resp-reg_C-effctor"/>
</dbReference>
<proteinExistence type="predicted"/>
<evidence type="ECO:0000259" key="3">
    <source>
        <dbReference type="PROSITE" id="PS50043"/>
    </source>
</evidence>
<dbReference type="Pfam" id="PF13191">
    <property type="entry name" value="AAA_16"/>
    <property type="match status" value="1"/>
</dbReference>
<evidence type="ECO:0000313" key="5">
    <source>
        <dbReference type="Proteomes" id="UP001519332"/>
    </source>
</evidence>
<protein>
    <submittedName>
        <fullName evidence="4">DNA-binding CsgD family transcriptional regulator/tetratricopeptide (TPR) repeat protein</fullName>
    </submittedName>
</protein>
<dbReference type="InterPro" id="IPR000792">
    <property type="entry name" value="Tscrpt_reg_LuxR_C"/>
</dbReference>
<dbReference type="GO" id="GO:0003677">
    <property type="term" value="F:DNA binding"/>
    <property type="evidence" value="ECO:0007669"/>
    <property type="project" value="UniProtKB-KW"/>
</dbReference>
<reference evidence="4 5" key="1">
    <citation type="submission" date="2021-03" db="EMBL/GenBank/DDBJ databases">
        <title>Sequencing the genomes of 1000 actinobacteria strains.</title>
        <authorList>
            <person name="Klenk H.-P."/>
        </authorList>
    </citation>
    <scope>NUCLEOTIDE SEQUENCE [LARGE SCALE GENOMIC DNA]</scope>
    <source>
        <strain evidence="4 5">DSM 46670</strain>
    </source>
</reference>
<organism evidence="4 5">
    <name type="scientific">Kibdelosporangium banguiense</name>
    <dbReference type="NCBI Taxonomy" id="1365924"/>
    <lineage>
        <taxon>Bacteria</taxon>
        <taxon>Bacillati</taxon>
        <taxon>Actinomycetota</taxon>
        <taxon>Actinomycetes</taxon>
        <taxon>Pseudonocardiales</taxon>
        <taxon>Pseudonocardiaceae</taxon>
        <taxon>Kibdelosporangium</taxon>
    </lineage>
</organism>
<dbReference type="PROSITE" id="PS50043">
    <property type="entry name" value="HTH_LUXR_2"/>
    <property type="match status" value="1"/>
</dbReference>